<evidence type="ECO:0000256" key="5">
    <source>
        <dbReference type="ARBA" id="ARBA00023157"/>
    </source>
</evidence>
<feature type="domain" description="EGF-like" evidence="8">
    <location>
        <begin position="90"/>
        <end position="134"/>
    </location>
</feature>
<dbReference type="PANTHER" id="PTHR24039">
    <property type="entry name" value="FIBRILLIN-RELATED"/>
    <property type="match status" value="1"/>
</dbReference>
<feature type="domain" description="EGF-like" evidence="8">
    <location>
        <begin position="4"/>
        <end position="44"/>
    </location>
</feature>
<protein>
    <submittedName>
        <fullName evidence="11">EGF-like domain-containing protein</fullName>
    </submittedName>
</protein>
<dbReference type="Pfam" id="PF07645">
    <property type="entry name" value="EGF_CA"/>
    <property type="match status" value="1"/>
</dbReference>
<sequence>SCEDVDECLTSVPCHEKASCKNKAGTFSCSCKEGYVGDGIQMCLPDETYWCKVCDTSTTICVLNERNDAYKCKCLPGFQPSLSDANRCDDISECFDPELNNCDKTPGHARCIEEPGSYRCECNDGFEGDGIICQRAFSFHEAIITHLFVDLFILFPFPLPSVSSKII</sequence>
<dbReference type="InterPro" id="IPR009030">
    <property type="entry name" value="Growth_fac_rcpt_cys_sf"/>
</dbReference>
<keyword evidence="10" id="KW-1185">Reference proteome</keyword>
<dbReference type="EMBL" id="UYRR01007275">
    <property type="protein sequence ID" value="VDK23466.1"/>
    <property type="molecule type" value="Genomic_DNA"/>
</dbReference>
<evidence type="ECO:0000256" key="4">
    <source>
        <dbReference type="ARBA" id="ARBA00022837"/>
    </source>
</evidence>
<dbReference type="AlphaFoldDB" id="A0A0M3JA29"/>
<dbReference type="PROSITE" id="PS01186">
    <property type="entry name" value="EGF_2"/>
    <property type="match status" value="2"/>
</dbReference>
<dbReference type="SMART" id="SM00179">
    <property type="entry name" value="EGF_CA"/>
    <property type="match status" value="2"/>
</dbReference>
<dbReference type="WBParaSite" id="ASIM_0000444901-mRNA-1">
    <property type="protein sequence ID" value="ASIM_0000444901-mRNA-1"/>
    <property type="gene ID" value="ASIM_0000444901"/>
</dbReference>
<reference evidence="9 10" key="2">
    <citation type="submission" date="2018-11" db="EMBL/GenBank/DDBJ databases">
        <authorList>
            <consortium name="Pathogen Informatics"/>
        </authorList>
    </citation>
    <scope>NUCLEOTIDE SEQUENCE [LARGE SCALE GENOMIC DNA]</scope>
</reference>
<organism evidence="11">
    <name type="scientific">Anisakis simplex</name>
    <name type="common">Herring worm</name>
    <dbReference type="NCBI Taxonomy" id="6269"/>
    <lineage>
        <taxon>Eukaryota</taxon>
        <taxon>Metazoa</taxon>
        <taxon>Ecdysozoa</taxon>
        <taxon>Nematoda</taxon>
        <taxon>Chromadorea</taxon>
        <taxon>Rhabditida</taxon>
        <taxon>Spirurina</taxon>
        <taxon>Ascaridomorpha</taxon>
        <taxon>Ascaridoidea</taxon>
        <taxon>Anisakidae</taxon>
        <taxon>Anisakis</taxon>
        <taxon>Anisakis simplex complex</taxon>
    </lineage>
</organism>
<evidence type="ECO:0000256" key="3">
    <source>
        <dbReference type="ARBA" id="ARBA00022737"/>
    </source>
</evidence>
<evidence type="ECO:0000256" key="7">
    <source>
        <dbReference type="PROSITE-ProRule" id="PRU00076"/>
    </source>
</evidence>
<dbReference type="SMART" id="SM00181">
    <property type="entry name" value="EGF"/>
    <property type="match status" value="3"/>
</dbReference>
<comment type="caution">
    <text evidence="7">Lacks conserved residue(s) required for the propagation of feature annotation.</text>
</comment>
<evidence type="ECO:0000256" key="1">
    <source>
        <dbReference type="ARBA" id="ARBA00022536"/>
    </source>
</evidence>
<gene>
    <name evidence="9" type="ORF">ASIM_LOCUS4261</name>
</gene>
<dbReference type="InterPro" id="IPR024731">
    <property type="entry name" value="NELL2-like_EGF"/>
</dbReference>
<accession>A0A0M3JA29</accession>
<evidence type="ECO:0000313" key="9">
    <source>
        <dbReference type="EMBL" id="VDK23466.1"/>
    </source>
</evidence>
<dbReference type="PROSITE" id="PS01187">
    <property type="entry name" value="EGF_CA"/>
    <property type="match status" value="1"/>
</dbReference>
<dbReference type="InterPro" id="IPR049883">
    <property type="entry name" value="NOTCH1_EGF-like"/>
</dbReference>
<keyword evidence="1 7" id="KW-0245">EGF-like domain</keyword>
<name>A0A0M3JA29_ANISI</name>
<dbReference type="CDD" id="cd00054">
    <property type="entry name" value="EGF_CA"/>
    <property type="match status" value="2"/>
</dbReference>
<dbReference type="GO" id="GO:0005509">
    <property type="term" value="F:calcium ion binding"/>
    <property type="evidence" value="ECO:0007669"/>
    <property type="project" value="InterPro"/>
</dbReference>
<keyword evidence="4" id="KW-0106">Calcium</keyword>
<evidence type="ECO:0000256" key="6">
    <source>
        <dbReference type="ARBA" id="ARBA00023180"/>
    </source>
</evidence>
<keyword evidence="6" id="KW-0325">Glycoprotein</keyword>
<proteinExistence type="predicted"/>
<dbReference type="InterPro" id="IPR018097">
    <property type="entry name" value="EGF_Ca-bd_CS"/>
</dbReference>
<dbReference type="PROSITE" id="PS00010">
    <property type="entry name" value="ASX_HYDROXYL"/>
    <property type="match status" value="1"/>
</dbReference>
<dbReference type="SUPFAM" id="SSF57184">
    <property type="entry name" value="Growth factor receptor domain"/>
    <property type="match status" value="1"/>
</dbReference>
<dbReference type="OrthoDB" id="19903at2759"/>
<reference evidence="11" key="1">
    <citation type="submission" date="2017-02" db="UniProtKB">
        <authorList>
            <consortium name="WormBaseParasite"/>
        </authorList>
    </citation>
    <scope>IDENTIFICATION</scope>
</reference>
<dbReference type="Pfam" id="PF12947">
    <property type="entry name" value="EGF_3"/>
    <property type="match status" value="1"/>
</dbReference>
<keyword evidence="5" id="KW-1015">Disulfide bond</keyword>
<evidence type="ECO:0000313" key="11">
    <source>
        <dbReference type="WBParaSite" id="ASIM_0000444901-mRNA-1"/>
    </source>
</evidence>
<dbReference type="Proteomes" id="UP000267096">
    <property type="component" value="Unassembled WGS sequence"/>
</dbReference>
<dbReference type="PROSITE" id="PS50026">
    <property type="entry name" value="EGF_3"/>
    <property type="match status" value="2"/>
</dbReference>
<keyword evidence="3" id="KW-0677">Repeat</keyword>
<dbReference type="PANTHER" id="PTHR24039:SF28">
    <property type="entry name" value="EGF-LIKE DOMAIN-CONTAINING PROTEIN"/>
    <property type="match status" value="1"/>
</dbReference>
<evidence type="ECO:0000259" key="8">
    <source>
        <dbReference type="PROSITE" id="PS50026"/>
    </source>
</evidence>
<keyword evidence="2" id="KW-0732">Signal</keyword>
<dbReference type="Gene3D" id="2.10.25.10">
    <property type="entry name" value="Laminin"/>
    <property type="match status" value="2"/>
</dbReference>
<dbReference type="FunFam" id="2.10.25.10:FF:000038">
    <property type="entry name" value="Fibrillin 2"/>
    <property type="match status" value="2"/>
</dbReference>
<dbReference type="InterPro" id="IPR000152">
    <property type="entry name" value="EGF-type_Asp/Asn_hydroxyl_site"/>
</dbReference>
<evidence type="ECO:0000256" key="2">
    <source>
        <dbReference type="ARBA" id="ARBA00022729"/>
    </source>
</evidence>
<evidence type="ECO:0000313" key="10">
    <source>
        <dbReference type="Proteomes" id="UP000267096"/>
    </source>
</evidence>
<dbReference type="InterPro" id="IPR000742">
    <property type="entry name" value="EGF"/>
</dbReference>
<dbReference type="InterPro" id="IPR001881">
    <property type="entry name" value="EGF-like_Ca-bd_dom"/>
</dbReference>